<dbReference type="PANTHER" id="PTHR24372">
    <property type="entry name" value="GLYCOPROTEIN HORMONE RECEPTOR"/>
    <property type="match status" value="1"/>
</dbReference>
<keyword evidence="4" id="KW-0812">Transmembrane</keyword>
<dbReference type="PROSITE" id="PS50262">
    <property type="entry name" value="G_PROTEIN_RECEP_F1_2"/>
    <property type="match status" value="1"/>
</dbReference>
<dbReference type="SUPFAM" id="SSF56112">
    <property type="entry name" value="Protein kinase-like (PK-like)"/>
    <property type="match status" value="1"/>
</dbReference>
<dbReference type="GO" id="GO:0009755">
    <property type="term" value="P:hormone-mediated signaling pathway"/>
    <property type="evidence" value="ECO:0007669"/>
    <property type="project" value="TreeGrafter"/>
</dbReference>
<proteinExistence type="predicted"/>
<dbReference type="Pfam" id="PF00001">
    <property type="entry name" value="7tm_1"/>
    <property type="match status" value="1"/>
</dbReference>
<keyword evidence="5" id="KW-0677">Repeat</keyword>
<dbReference type="InterPro" id="IPR000719">
    <property type="entry name" value="Prot_kinase_dom"/>
</dbReference>
<evidence type="ECO:0000256" key="9">
    <source>
        <dbReference type="ARBA" id="ARBA00023170"/>
    </source>
</evidence>
<dbReference type="Gene3D" id="3.80.10.10">
    <property type="entry name" value="Ribonuclease Inhibitor"/>
    <property type="match status" value="1"/>
</dbReference>
<evidence type="ECO:0000256" key="6">
    <source>
        <dbReference type="ARBA" id="ARBA00022989"/>
    </source>
</evidence>
<keyword evidence="3" id="KW-0433">Leucine-rich repeat</keyword>
<evidence type="ECO:0000256" key="7">
    <source>
        <dbReference type="ARBA" id="ARBA00023040"/>
    </source>
</evidence>
<comment type="caution">
    <text evidence="11">The sequence shown here is derived from an EMBL/GenBank/DDBJ whole genome shotgun (WGS) entry which is preliminary data.</text>
</comment>
<dbReference type="InterPro" id="IPR000276">
    <property type="entry name" value="GPCR_Rhodpsn"/>
</dbReference>
<dbReference type="EMBL" id="CACRXK020003983">
    <property type="protein sequence ID" value="CAB4001012.1"/>
    <property type="molecule type" value="Genomic_DNA"/>
</dbReference>
<evidence type="ECO:0000256" key="1">
    <source>
        <dbReference type="ARBA" id="ARBA00004651"/>
    </source>
</evidence>
<evidence type="ECO:0000256" key="3">
    <source>
        <dbReference type="ARBA" id="ARBA00022614"/>
    </source>
</evidence>
<evidence type="ECO:0000313" key="12">
    <source>
        <dbReference type="Proteomes" id="UP001152795"/>
    </source>
</evidence>
<evidence type="ECO:0000256" key="2">
    <source>
        <dbReference type="ARBA" id="ARBA00022475"/>
    </source>
</evidence>
<evidence type="ECO:0000256" key="10">
    <source>
        <dbReference type="ARBA" id="ARBA00023224"/>
    </source>
</evidence>
<evidence type="ECO:0000256" key="4">
    <source>
        <dbReference type="ARBA" id="ARBA00022692"/>
    </source>
</evidence>
<dbReference type="Gene3D" id="1.10.510.10">
    <property type="entry name" value="Transferase(Phosphotransferase) domain 1"/>
    <property type="match status" value="1"/>
</dbReference>
<dbReference type="PROSITE" id="PS51450">
    <property type="entry name" value="LRR"/>
    <property type="match status" value="2"/>
</dbReference>
<keyword evidence="2" id="KW-1003">Cell membrane</keyword>
<evidence type="ECO:0000313" key="11">
    <source>
        <dbReference type="EMBL" id="CAB4001012.1"/>
    </source>
</evidence>
<reference evidence="11" key="1">
    <citation type="submission" date="2020-04" db="EMBL/GenBank/DDBJ databases">
        <authorList>
            <person name="Alioto T."/>
            <person name="Alioto T."/>
            <person name="Gomez Garrido J."/>
        </authorList>
    </citation>
    <scope>NUCLEOTIDE SEQUENCE</scope>
    <source>
        <strain evidence="11">A484AB</strain>
    </source>
</reference>
<dbReference type="SUPFAM" id="SSF52058">
    <property type="entry name" value="L domain-like"/>
    <property type="match status" value="1"/>
</dbReference>
<evidence type="ECO:0000256" key="8">
    <source>
        <dbReference type="ARBA" id="ARBA00023136"/>
    </source>
</evidence>
<dbReference type="PRINTS" id="PR00237">
    <property type="entry name" value="GPCRRHODOPSN"/>
</dbReference>
<keyword evidence="8" id="KW-0472">Membrane</keyword>
<accession>A0A6S7I3N5</accession>
<dbReference type="Pfam" id="PF13855">
    <property type="entry name" value="LRR_8"/>
    <property type="match status" value="1"/>
</dbReference>
<dbReference type="InterPro" id="IPR017452">
    <property type="entry name" value="GPCR_Rhodpsn_7TM"/>
</dbReference>
<keyword evidence="10" id="KW-0807">Transducer</keyword>
<dbReference type="SMART" id="SM00369">
    <property type="entry name" value="LRR_TYP"/>
    <property type="match status" value="2"/>
</dbReference>
<name>A0A6S7I3N5_PARCT</name>
<dbReference type="AlphaFoldDB" id="A0A6S7I3N5"/>
<dbReference type="CDD" id="cd15137">
    <property type="entry name" value="7tmA_Relaxin_R"/>
    <property type="match status" value="1"/>
</dbReference>
<dbReference type="GO" id="GO:0005886">
    <property type="term" value="C:plasma membrane"/>
    <property type="evidence" value="ECO:0007669"/>
    <property type="project" value="UniProtKB-SubCell"/>
</dbReference>
<dbReference type="SUPFAM" id="SSF81321">
    <property type="entry name" value="Family A G protein-coupled receptor-like"/>
    <property type="match status" value="1"/>
</dbReference>
<dbReference type="FunFam" id="1.20.1070.10:FF:000393">
    <property type="entry name" value="Predicted protein"/>
    <property type="match status" value="1"/>
</dbReference>
<dbReference type="GO" id="GO:0005524">
    <property type="term" value="F:ATP binding"/>
    <property type="evidence" value="ECO:0007669"/>
    <property type="project" value="InterPro"/>
</dbReference>
<evidence type="ECO:0000256" key="5">
    <source>
        <dbReference type="ARBA" id="ARBA00022737"/>
    </source>
</evidence>
<dbReference type="InterPro" id="IPR001611">
    <property type="entry name" value="Leu-rich_rpt"/>
</dbReference>
<organism evidence="11 12">
    <name type="scientific">Paramuricea clavata</name>
    <name type="common">Red gorgonian</name>
    <name type="synonym">Violescent sea-whip</name>
    <dbReference type="NCBI Taxonomy" id="317549"/>
    <lineage>
        <taxon>Eukaryota</taxon>
        <taxon>Metazoa</taxon>
        <taxon>Cnidaria</taxon>
        <taxon>Anthozoa</taxon>
        <taxon>Octocorallia</taxon>
        <taxon>Malacalcyonacea</taxon>
        <taxon>Plexauridae</taxon>
        <taxon>Paramuricea</taxon>
    </lineage>
</organism>
<dbReference type="GO" id="GO:0008528">
    <property type="term" value="F:G protein-coupled peptide receptor activity"/>
    <property type="evidence" value="ECO:0007669"/>
    <property type="project" value="TreeGrafter"/>
</dbReference>
<dbReference type="InterPro" id="IPR011009">
    <property type="entry name" value="Kinase-like_dom_sf"/>
</dbReference>
<keyword evidence="6" id="KW-1133">Transmembrane helix</keyword>
<dbReference type="InterPro" id="IPR032675">
    <property type="entry name" value="LRR_dom_sf"/>
</dbReference>
<keyword evidence="9 11" id="KW-0675">Receptor</keyword>
<dbReference type="PROSITE" id="PS50011">
    <property type="entry name" value="PROTEIN_KINASE_DOM"/>
    <property type="match status" value="1"/>
</dbReference>
<dbReference type="GO" id="GO:0004672">
    <property type="term" value="F:protein kinase activity"/>
    <property type="evidence" value="ECO:0007669"/>
    <property type="project" value="InterPro"/>
</dbReference>
<keyword evidence="7" id="KW-0297">G-protein coupled receptor</keyword>
<dbReference type="Proteomes" id="UP001152795">
    <property type="component" value="Unassembled WGS sequence"/>
</dbReference>
<dbReference type="PANTHER" id="PTHR24372:SF77">
    <property type="entry name" value="G-PROTEIN COUPLED RECEPTORS FAMILY 1 PROFILE DOMAIN-CONTAINING PROTEIN"/>
    <property type="match status" value="1"/>
</dbReference>
<feature type="non-terminal residue" evidence="11">
    <location>
        <position position="1011"/>
    </location>
</feature>
<gene>
    <name evidence="11" type="ORF">PACLA_8A016855</name>
</gene>
<protein>
    <submittedName>
        <fullName evidence="11">G- coupled receptor GRL101-like</fullName>
    </submittedName>
</protein>
<dbReference type="OrthoDB" id="5984578at2759"/>
<comment type="subcellular location">
    <subcellularLocation>
        <location evidence="1">Cell membrane</location>
        <topology evidence="1">Multi-pass membrane protein</topology>
    </subcellularLocation>
</comment>
<dbReference type="GO" id="GO:0007189">
    <property type="term" value="P:adenylate cyclase-activating G protein-coupled receptor signaling pathway"/>
    <property type="evidence" value="ECO:0007669"/>
    <property type="project" value="TreeGrafter"/>
</dbReference>
<dbReference type="InterPro" id="IPR003591">
    <property type="entry name" value="Leu-rich_rpt_typical-subtyp"/>
</dbReference>
<dbReference type="Gene3D" id="1.20.1070.10">
    <property type="entry name" value="Rhodopsin 7-helix transmembrane proteins"/>
    <property type="match status" value="1"/>
</dbReference>
<keyword evidence="12" id="KW-1185">Reference proteome</keyword>
<sequence>QKLAEICIKKLALSCGEFRRESISETSTYYGLRINECKINAPTLNLYLDNNELIDIGNSVFDNLSVLKTLRCVLFYGLRGPRDRACTNQSAWIRCSIYPVCLSSETFRGNQTGLFIRAHAAVTNCKNRLTGGSNERRGDDVLDILIARRNGHFLRFKVTFVLLENSNLELSILYLELPFWKMGGPRMNPAICPYILMLFTWLGAISSCARLSGVAGITTKDISKAPYFVISFHRGGILDGIKTGSYGWACIVIHILERLLIEVFLHCTFFRILKNNKLGDVRASWLKDKKNLKILDVGDNNIREIEPGAFRDLENLVQLDISNNQLQSIPENLFQHLVSLRSVKVDHFTLCCYAKQSNPSVTCISKVDNGFSSCDELLKNTVLKYSIWILGIMAFAGNLIVIIWRSIAKDANRINSFLLTNLAVADFLMGVYMLIIAYKDTLWDGVYFKHDVAWRASDLCIFAGVISTVSSEVSVLTLTVITLDRLICIVFVFRFQRWTMKKVSAIMCVVWILGFGISLAPLFYDDYFHDYENNVHFFGRSAVCLPLQLSSDRPSGWQYSVFVFLVLNAVSFLFILLAYVVMYHTIVKSARAVRSTRMNQDSTLAKRMMFIILTDFACWFPVIIISILALTGNLYDPTKQVYAWIAVFVLPINSSINPLLYTFSTPYVRGKIPTARQVLSRMRKRNRDEATHTQFSSIGSHDDNLNAIASPMKIPQSLRKQEKINEGYTTDANVAECSFAESATTAMEYRIRLVENVVMLNDGNVTMKSYAVVKVGGEETPCLVNVYNGENEGSWRDTENILSWLSLDGGHENILPFLWSAKGDKVLVEKQDSSNTMLELKANDCLICYELPSKQTLDGFLKMNNHEITEEIVYYILNDLIEAIDYLSSKQIAHHAILPENIILVESSQLALEGIVLGGLHAAKLLTSSPEEKESNNGLSEENLEELEVNVISFGNVIKILLDVCPTLEKFSDLHDLMVSCLSHDSKPTTSYLVKQLVLMDKNYRPSDTIL</sequence>